<accession>A0A382G3Z9</accession>
<gene>
    <name evidence="1" type="ORF">METZ01_LOCUS222473</name>
</gene>
<protein>
    <submittedName>
        <fullName evidence="1">Uncharacterized protein</fullName>
    </submittedName>
</protein>
<name>A0A382G3Z9_9ZZZZ</name>
<dbReference type="AlphaFoldDB" id="A0A382G3Z9"/>
<proteinExistence type="predicted"/>
<sequence>MIIRGDIKDIQLIIQIPTDYKDNQLIINYLSVNLIHTSVLLHRNGRSSTCGLNVN</sequence>
<reference evidence="1" key="1">
    <citation type="submission" date="2018-05" db="EMBL/GenBank/DDBJ databases">
        <authorList>
            <person name="Lanie J.A."/>
            <person name="Ng W.-L."/>
            <person name="Kazmierczak K.M."/>
            <person name="Andrzejewski T.M."/>
            <person name="Davidsen T.M."/>
            <person name="Wayne K.J."/>
            <person name="Tettelin H."/>
            <person name="Glass J.I."/>
            <person name="Rusch D."/>
            <person name="Podicherti R."/>
            <person name="Tsui H.-C.T."/>
            <person name="Winkler M.E."/>
        </authorList>
    </citation>
    <scope>NUCLEOTIDE SEQUENCE</scope>
</reference>
<dbReference type="EMBL" id="UINC01053286">
    <property type="protein sequence ID" value="SVB69619.1"/>
    <property type="molecule type" value="Genomic_DNA"/>
</dbReference>
<evidence type="ECO:0000313" key="1">
    <source>
        <dbReference type="EMBL" id="SVB69619.1"/>
    </source>
</evidence>
<organism evidence="1">
    <name type="scientific">marine metagenome</name>
    <dbReference type="NCBI Taxonomy" id="408172"/>
    <lineage>
        <taxon>unclassified sequences</taxon>
        <taxon>metagenomes</taxon>
        <taxon>ecological metagenomes</taxon>
    </lineage>
</organism>